<gene>
    <name evidence="9" type="primary">E2FE</name>
    <name evidence="9" type="ORF">CFP56_029955</name>
</gene>
<feature type="compositionally biased region" description="Low complexity" evidence="7">
    <location>
        <begin position="1"/>
        <end position="13"/>
    </location>
</feature>
<accession>A0AAW0JQP7</accession>
<keyword evidence="2 6" id="KW-0805">Transcription regulation</keyword>
<dbReference type="InterPro" id="IPR015633">
    <property type="entry name" value="E2F"/>
</dbReference>
<dbReference type="Gene3D" id="1.10.10.10">
    <property type="entry name" value="Winged helix-like DNA-binding domain superfamily/Winged helix DNA-binding domain"/>
    <property type="match status" value="2"/>
</dbReference>
<proteinExistence type="inferred from homology"/>
<dbReference type="InterPro" id="IPR036390">
    <property type="entry name" value="WH_DNA-bd_sf"/>
</dbReference>
<name>A0AAW0JQP7_QUESU</name>
<dbReference type="SMART" id="SM01372">
    <property type="entry name" value="E2F_TDP"/>
    <property type="match status" value="1"/>
</dbReference>
<evidence type="ECO:0000313" key="10">
    <source>
        <dbReference type="Proteomes" id="UP000237347"/>
    </source>
</evidence>
<dbReference type="GO" id="GO:0000981">
    <property type="term" value="F:DNA-binding transcription factor activity, RNA polymerase II-specific"/>
    <property type="evidence" value="ECO:0007669"/>
    <property type="project" value="TreeGrafter"/>
</dbReference>
<feature type="region of interest" description="Disordered" evidence="7">
    <location>
        <begin position="1"/>
        <end position="64"/>
    </location>
</feature>
<evidence type="ECO:0000256" key="6">
    <source>
        <dbReference type="RuleBase" id="RU003796"/>
    </source>
</evidence>
<protein>
    <submittedName>
        <fullName evidence="9">E2f transcription factor-like e2fe</fullName>
    </submittedName>
</protein>
<keyword evidence="6" id="KW-0539">Nucleus</keyword>
<evidence type="ECO:0000256" key="1">
    <source>
        <dbReference type="ARBA" id="ARBA00010940"/>
    </source>
</evidence>
<evidence type="ECO:0000256" key="7">
    <source>
        <dbReference type="SAM" id="MobiDB-lite"/>
    </source>
</evidence>
<feature type="compositionally biased region" description="Polar residues" evidence="7">
    <location>
        <begin position="245"/>
        <end position="262"/>
    </location>
</feature>
<evidence type="ECO:0000256" key="4">
    <source>
        <dbReference type="ARBA" id="ARBA00023163"/>
    </source>
</evidence>
<dbReference type="SUPFAM" id="SSF46785">
    <property type="entry name" value="Winged helix' DNA-binding domain"/>
    <property type="match status" value="1"/>
</dbReference>
<feature type="region of interest" description="Disordered" evidence="7">
    <location>
        <begin position="222"/>
        <end position="262"/>
    </location>
</feature>
<keyword evidence="10" id="KW-1185">Reference proteome</keyword>
<dbReference type="AlphaFoldDB" id="A0AAW0JQP7"/>
<reference evidence="9 10" key="1">
    <citation type="journal article" date="2018" name="Sci. Data">
        <title>The draft genome sequence of cork oak.</title>
        <authorList>
            <person name="Ramos A.M."/>
            <person name="Usie A."/>
            <person name="Barbosa P."/>
            <person name="Barros P.M."/>
            <person name="Capote T."/>
            <person name="Chaves I."/>
            <person name="Simoes F."/>
            <person name="Abreu I."/>
            <person name="Carrasquinho I."/>
            <person name="Faro C."/>
            <person name="Guimaraes J.B."/>
            <person name="Mendonca D."/>
            <person name="Nobrega F."/>
            <person name="Rodrigues L."/>
            <person name="Saibo N.J.M."/>
            <person name="Varela M.C."/>
            <person name="Egas C."/>
            <person name="Matos J."/>
            <person name="Miguel C.M."/>
            <person name="Oliveira M.M."/>
            <person name="Ricardo C.P."/>
            <person name="Goncalves S."/>
        </authorList>
    </citation>
    <scope>NUCLEOTIDE SEQUENCE [LARGE SCALE GENOMIC DNA]</scope>
    <source>
        <strain evidence="10">cv. HL8</strain>
    </source>
</reference>
<evidence type="ECO:0000256" key="3">
    <source>
        <dbReference type="ARBA" id="ARBA00023125"/>
    </source>
</evidence>
<dbReference type="InterPro" id="IPR036388">
    <property type="entry name" value="WH-like_DNA-bd_sf"/>
</dbReference>
<keyword evidence="5" id="KW-0131">Cell cycle</keyword>
<dbReference type="PANTHER" id="PTHR12081">
    <property type="entry name" value="TRANSCRIPTION FACTOR E2F"/>
    <property type="match status" value="1"/>
</dbReference>
<evidence type="ECO:0000259" key="8">
    <source>
        <dbReference type="SMART" id="SM01372"/>
    </source>
</evidence>
<dbReference type="Proteomes" id="UP000237347">
    <property type="component" value="Unassembled WGS sequence"/>
</dbReference>
<evidence type="ECO:0000256" key="5">
    <source>
        <dbReference type="ARBA" id="ARBA00023306"/>
    </source>
</evidence>
<comment type="subcellular location">
    <subcellularLocation>
        <location evidence="6">Nucleus</location>
    </subcellularLocation>
</comment>
<evidence type="ECO:0000313" key="9">
    <source>
        <dbReference type="EMBL" id="KAK7828775.1"/>
    </source>
</evidence>
<dbReference type="GO" id="GO:0000978">
    <property type="term" value="F:RNA polymerase II cis-regulatory region sequence-specific DNA binding"/>
    <property type="evidence" value="ECO:0007669"/>
    <property type="project" value="InterPro"/>
</dbReference>
<organism evidence="9 10">
    <name type="scientific">Quercus suber</name>
    <name type="common">Cork oak</name>
    <dbReference type="NCBI Taxonomy" id="58331"/>
    <lineage>
        <taxon>Eukaryota</taxon>
        <taxon>Viridiplantae</taxon>
        <taxon>Streptophyta</taxon>
        <taxon>Embryophyta</taxon>
        <taxon>Tracheophyta</taxon>
        <taxon>Spermatophyta</taxon>
        <taxon>Magnoliopsida</taxon>
        <taxon>eudicotyledons</taxon>
        <taxon>Gunneridae</taxon>
        <taxon>Pentapetalae</taxon>
        <taxon>rosids</taxon>
        <taxon>fabids</taxon>
        <taxon>Fagales</taxon>
        <taxon>Fagaceae</taxon>
        <taxon>Quercus</taxon>
    </lineage>
</organism>
<comment type="caution">
    <text evidence="9">The sequence shown here is derived from an EMBL/GenBank/DDBJ whole genome shotgun (WGS) entry which is preliminary data.</text>
</comment>
<sequence length="451" mass="51103">MASSLPSSTSVSPPDSPPLQQPHRSEQPPPPPPQQQQQPPPMAVPLPSSSTDLDTSSRHHTYSRKQKSLGLLCSNFLSLYDRNDVRLIGLDDAAYCNSHTDPNNHHRHRHNNNNNRHPWRFLSLYDRNDVRLIGLDDAASRLGSQNLQQIFVRTFVYMICSLDLMDFWGFAGVERRRIYDIVNVLESVGVLARRAKNQYTWKGFGAIPIALKELKEEGMRENTNGFDGNDFAKVSDDEDDDERLSNPSTGSQNDKSNPNSSVKCLLKDNRREKSLALLTQNFVKLFVCSNTHTTDTRKPAFRWLGCRGKAENEQAPVDSRKRMFGSDITNSGFKRSKVESLFDTNLNQDLKVQKQGKFDSLVHDLDRGNTEHDSKQTSKSYQFGPFAPASVSKAGAPENNSVKRVHDWESLASTHRPQYQNQALKDLFSHYVEAWKSWYSEVAGKKPIQIS</sequence>
<feature type="compositionally biased region" description="Low complexity" evidence="7">
    <location>
        <begin position="45"/>
        <end position="54"/>
    </location>
</feature>
<feature type="domain" description="E2F/DP family winged-helix DNA-binding" evidence="8">
    <location>
        <begin position="64"/>
        <end position="203"/>
    </location>
</feature>
<feature type="compositionally biased region" description="Pro residues" evidence="7">
    <location>
        <begin position="27"/>
        <end position="44"/>
    </location>
</feature>
<dbReference type="InterPro" id="IPR003316">
    <property type="entry name" value="E2F_WHTH_DNA-bd_dom"/>
</dbReference>
<keyword evidence="4 6" id="KW-0804">Transcription</keyword>
<comment type="similarity">
    <text evidence="1 6">Belongs to the E2F/DP family.</text>
</comment>
<dbReference type="Pfam" id="PF02319">
    <property type="entry name" value="WHD_E2F_TDP"/>
    <property type="match status" value="1"/>
</dbReference>
<keyword evidence="3 6" id="KW-0238">DNA-binding</keyword>
<dbReference type="EMBL" id="PKMF04000496">
    <property type="protein sequence ID" value="KAK7828775.1"/>
    <property type="molecule type" value="Genomic_DNA"/>
</dbReference>
<dbReference type="PANTHER" id="PTHR12081:SF106">
    <property type="entry name" value="E2F TRANSCRIPTION FACTOR-LIKE E2FE"/>
    <property type="match status" value="1"/>
</dbReference>
<evidence type="ECO:0000256" key="2">
    <source>
        <dbReference type="ARBA" id="ARBA00023015"/>
    </source>
</evidence>
<dbReference type="GO" id="GO:0090575">
    <property type="term" value="C:RNA polymerase II transcription regulator complex"/>
    <property type="evidence" value="ECO:0007669"/>
    <property type="project" value="TreeGrafter"/>
</dbReference>